<dbReference type="SMART" id="SM00249">
    <property type="entry name" value="PHD"/>
    <property type="match status" value="2"/>
</dbReference>
<evidence type="ECO:0000256" key="3">
    <source>
        <dbReference type="ARBA" id="ARBA00022833"/>
    </source>
</evidence>
<dbReference type="OrthoDB" id="9119848at2759"/>
<protein>
    <recommendedName>
        <fullName evidence="10">PHD-type domain-containing protein</fullName>
    </recommendedName>
</protein>
<dbReference type="PANTHER" id="PTHR12420">
    <property type="entry name" value="PHD FINGER PROTEIN"/>
    <property type="match status" value="1"/>
</dbReference>
<evidence type="ECO:0000256" key="5">
    <source>
        <dbReference type="SAM" id="MobiDB-lite"/>
    </source>
</evidence>
<dbReference type="InterPro" id="IPR011011">
    <property type="entry name" value="Znf_FYVE_PHD"/>
</dbReference>
<dbReference type="PROSITE" id="PS51805">
    <property type="entry name" value="EPHD"/>
    <property type="match status" value="1"/>
</dbReference>
<dbReference type="AlphaFoldDB" id="A0A2P4SYV1"/>
<dbReference type="Gene3D" id="3.30.40.10">
    <property type="entry name" value="Zinc/RING finger domain, C3HC4 (zinc finger)"/>
    <property type="match status" value="3"/>
</dbReference>
<dbReference type="InterPro" id="IPR034732">
    <property type="entry name" value="EPHD"/>
</dbReference>
<dbReference type="PANTHER" id="PTHR12420:SF47">
    <property type="entry name" value="PHD FINGER PROTEIN 7"/>
    <property type="match status" value="1"/>
</dbReference>
<evidence type="ECO:0000256" key="2">
    <source>
        <dbReference type="ARBA" id="ARBA00022771"/>
    </source>
</evidence>
<sequence>MMSSRKRKASSSEEPVCVLCGRADVDPDVCGHRLYEKGIRVHQFCLEFAITFTEGSLIRLATEGLPLGAIKRAVKHAAKQQCFVCGERGAAITCTERGCERSFHLPCAMDGECVNQHFGQRRGYCWEHRPRQEIQEAPGEGNNCLICLEPVGDSLSYHTMMCPACQHAWFHRGCIQQLVLTAGDYCFSCPGCRNQDEFLQEMATMGIQIPHRPWELILCSSCAAQGTHRQCSHLSNTTHTWDCNSCAGLGTGARTPWEQTSQAARKKPHQKPLPAARPGPQFPEPAKRTPRQEVNASLKGAERHPQINKICHFDVPKGFQSARTQGKDLAGRAGLQSKFSSRE</sequence>
<reference evidence="8 9" key="1">
    <citation type="submission" date="2018-01" db="EMBL/GenBank/DDBJ databases">
        <title>Comparison of the Chinese Bamboo Partridge and Red Junglefowl genome sequences highlights the importance of demography in genome evolution.</title>
        <authorList>
            <person name="Tiley G.P."/>
            <person name="Kimball R.T."/>
            <person name="Braun E.L."/>
            <person name="Burleigh J.G."/>
        </authorList>
    </citation>
    <scope>NUCLEOTIDE SEQUENCE [LARGE SCALE GENOMIC DNA]</scope>
    <source>
        <strain evidence="8">RTK389</strain>
        <tissue evidence="8">Blood</tissue>
    </source>
</reference>
<keyword evidence="2 4" id="KW-0863">Zinc-finger</keyword>
<evidence type="ECO:0000256" key="4">
    <source>
        <dbReference type="PROSITE-ProRule" id="PRU00175"/>
    </source>
</evidence>
<dbReference type="SUPFAM" id="SSF57903">
    <property type="entry name" value="FYVE/PHD zinc finger"/>
    <property type="match status" value="1"/>
</dbReference>
<dbReference type="InterPro" id="IPR013083">
    <property type="entry name" value="Znf_RING/FYVE/PHD"/>
</dbReference>
<feature type="region of interest" description="Disordered" evidence="5">
    <location>
        <begin position="257"/>
        <end position="307"/>
    </location>
</feature>
<evidence type="ECO:0000256" key="1">
    <source>
        <dbReference type="ARBA" id="ARBA00022723"/>
    </source>
</evidence>
<evidence type="ECO:0000259" key="7">
    <source>
        <dbReference type="PROSITE" id="PS51805"/>
    </source>
</evidence>
<organism evidence="8 9">
    <name type="scientific">Bambusicola thoracicus</name>
    <name type="common">Chinese bamboo-partridge</name>
    <name type="synonym">Perdix thoracica</name>
    <dbReference type="NCBI Taxonomy" id="9083"/>
    <lineage>
        <taxon>Eukaryota</taxon>
        <taxon>Metazoa</taxon>
        <taxon>Chordata</taxon>
        <taxon>Craniata</taxon>
        <taxon>Vertebrata</taxon>
        <taxon>Euteleostomi</taxon>
        <taxon>Archelosauria</taxon>
        <taxon>Archosauria</taxon>
        <taxon>Dinosauria</taxon>
        <taxon>Saurischia</taxon>
        <taxon>Theropoda</taxon>
        <taxon>Coelurosauria</taxon>
        <taxon>Aves</taxon>
        <taxon>Neognathae</taxon>
        <taxon>Galloanserae</taxon>
        <taxon>Galliformes</taxon>
        <taxon>Phasianidae</taxon>
        <taxon>Perdicinae</taxon>
        <taxon>Bambusicola</taxon>
    </lineage>
</organism>
<dbReference type="InterPro" id="IPR059102">
    <property type="entry name" value="PHD_PHF7/G2E3-like"/>
</dbReference>
<dbReference type="PROSITE" id="PS50089">
    <property type="entry name" value="ZF_RING_2"/>
    <property type="match status" value="1"/>
</dbReference>
<dbReference type="SUPFAM" id="SSF57850">
    <property type="entry name" value="RING/U-box"/>
    <property type="match status" value="1"/>
</dbReference>
<proteinExistence type="predicted"/>
<dbReference type="InterPro" id="IPR001965">
    <property type="entry name" value="Znf_PHD"/>
</dbReference>
<feature type="region of interest" description="Disordered" evidence="5">
    <location>
        <begin position="320"/>
        <end position="343"/>
    </location>
</feature>
<dbReference type="EMBL" id="PPHD01015927">
    <property type="protein sequence ID" value="POI29275.1"/>
    <property type="molecule type" value="Genomic_DNA"/>
</dbReference>
<dbReference type="Pfam" id="PF13771">
    <property type="entry name" value="zf-HC5HC2H"/>
    <property type="match status" value="1"/>
</dbReference>
<evidence type="ECO:0008006" key="10">
    <source>
        <dbReference type="Google" id="ProtNLM"/>
    </source>
</evidence>
<dbReference type="Proteomes" id="UP000237246">
    <property type="component" value="Unassembled WGS sequence"/>
</dbReference>
<name>A0A2P4SYV1_BAMTH</name>
<dbReference type="InterPro" id="IPR051188">
    <property type="entry name" value="PHD-type_Zinc_Finger"/>
</dbReference>
<keyword evidence="3" id="KW-0862">Zinc</keyword>
<dbReference type="GO" id="GO:0008270">
    <property type="term" value="F:zinc ion binding"/>
    <property type="evidence" value="ECO:0007669"/>
    <property type="project" value="UniProtKB-KW"/>
</dbReference>
<dbReference type="InterPro" id="IPR001841">
    <property type="entry name" value="Znf_RING"/>
</dbReference>
<feature type="domain" description="RING-type" evidence="6">
    <location>
        <begin position="144"/>
        <end position="193"/>
    </location>
</feature>
<dbReference type="Pfam" id="PF26054">
    <property type="entry name" value="PHD_G2E3"/>
    <property type="match status" value="1"/>
</dbReference>
<accession>A0A2P4SYV1</accession>
<gene>
    <name evidence="8" type="ORF">CIB84_006975</name>
</gene>
<keyword evidence="1" id="KW-0479">Metal-binding</keyword>
<evidence type="ECO:0000313" key="9">
    <source>
        <dbReference type="Proteomes" id="UP000237246"/>
    </source>
</evidence>
<evidence type="ECO:0000313" key="8">
    <source>
        <dbReference type="EMBL" id="POI29275.1"/>
    </source>
</evidence>
<comment type="caution">
    <text evidence="8">The sequence shown here is derived from an EMBL/GenBank/DDBJ whole genome shotgun (WGS) entry which is preliminary data.</text>
</comment>
<keyword evidence="9" id="KW-1185">Reference proteome</keyword>
<feature type="domain" description="PHD-type" evidence="7">
    <location>
        <begin position="14"/>
        <end position="129"/>
    </location>
</feature>
<dbReference type="GO" id="GO:0005634">
    <property type="term" value="C:nucleus"/>
    <property type="evidence" value="ECO:0007669"/>
    <property type="project" value="TreeGrafter"/>
</dbReference>
<evidence type="ECO:0000259" key="6">
    <source>
        <dbReference type="PROSITE" id="PS50089"/>
    </source>
</evidence>